<dbReference type="SUPFAM" id="SSF51735">
    <property type="entry name" value="NAD(P)-binding Rossmann-fold domains"/>
    <property type="match status" value="1"/>
</dbReference>
<dbReference type="AlphaFoldDB" id="A0A2V5LB87"/>
<name>A0A2V5LB87_9MICC</name>
<dbReference type="Gene3D" id="3.40.50.720">
    <property type="entry name" value="NAD(P)-binding Rossmann-like Domain"/>
    <property type="match status" value="1"/>
</dbReference>
<dbReference type="EMBL" id="QJVD01000011">
    <property type="protein sequence ID" value="PYI67043.1"/>
    <property type="molecule type" value="Genomic_DNA"/>
</dbReference>
<dbReference type="Pfam" id="PF13460">
    <property type="entry name" value="NAD_binding_10"/>
    <property type="match status" value="1"/>
</dbReference>
<dbReference type="InterPro" id="IPR016040">
    <property type="entry name" value="NAD(P)-bd_dom"/>
</dbReference>
<evidence type="ECO:0000313" key="3">
    <source>
        <dbReference type="Proteomes" id="UP000247832"/>
    </source>
</evidence>
<protein>
    <submittedName>
        <fullName evidence="2">NmrA family transcriptional regulator</fullName>
    </submittedName>
</protein>
<evidence type="ECO:0000259" key="1">
    <source>
        <dbReference type="Pfam" id="PF13460"/>
    </source>
</evidence>
<dbReference type="InterPro" id="IPR051207">
    <property type="entry name" value="ComplexI_NDUFA9_subunit"/>
</dbReference>
<accession>A0A2V5LB87</accession>
<comment type="caution">
    <text evidence="2">The sequence shown here is derived from an EMBL/GenBank/DDBJ whole genome shotgun (WGS) entry which is preliminary data.</text>
</comment>
<sequence length="261" mass="26991">MALAILVTGGTGRLGSRVVTRLVEAGATVRVLTHSRTGPDGVELFAGDLATGVGIDDALAGVGTVVHCAGSAKGDEVMTRTLVAAAQNAGVGHVLYISVVGAERVPVVSGLDRMAFGYFAAKRAAELLLENSRLPYSILRTTQFQESMLAVARQMAKSPVIPTPTGSRFQPVAVDEVAARLAELALGEPAGLVAEMGGPTAYLTGELVRGYLTATHRRRLFVPVHMPGRAAGAIRAGANLTPNQAVGVQTWEELLASEAGV</sequence>
<dbReference type="GO" id="GO:0044877">
    <property type="term" value="F:protein-containing complex binding"/>
    <property type="evidence" value="ECO:0007669"/>
    <property type="project" value="TreeGrafter"/>
</dbReference>
<dbReference type="RefSeq" id="WP_110501154.1">
    <property type="nucleotide sequence ID" value="NZ_QJVD01000011.1"/>
</dbReference>
<feature type="domain" description="NAD(P)-binding" evidence="1">
    <location>
        <begin position="9"/>
        <end position="147"/>
    </location>
</feature>
<keyword evidence="3" id="KW-1185">Reference proteome</keyword>
<proteinExistence type="predicted"/>
<organism evidence="2 3">
    <name type="scientific">Arthrobacter livingstonensis</name>
    <dbReference type="NCBI Taxonomy" id="670078"/>
    <lineage>
        <taxon>Bacteria</taxon>
        <taxon>Bacillati</taxon>
        <taxon>Actinomycetota</taxon>
        <taxon>Actinomycetes</taxon>
        <taxon>Micrococcales</taxon>
        <taxon>Micrococcaceae</taxon>
        <taxon>Arthrobacter</taxon>
    </lineage>
</organism>
<dbReference type="OrthoDB" id="9771302at2"/>
<dbReference type="Proteomes" id="UP000247832">
    <property type="component" value="Unassembled WGS sequence"/>
</dbReference>
<evidence type="ECO:0000313" key="2">
    <source>
        <dbReference type="EMBL" id="PYI67043.1"/>
    </source>
</evidence>
<reference evidence="2 3" key="1">
    <citation type="submission" date="2018-05" db="EMBL/GenBank/DDBJ databases">
        <title>Genetic diversity of glacier-inhabiting Cryobacterium bacteria in China and description of Cryobacterium mengkeensis sp. nov. and Arthrobacter glacialis sp. nov.</title>
        <authorList>
            <person name="Liu Q."/>
            <person name="Xin Y.-H."/>
        </authorList>
    </citation>
    <scope>NUCLEOTIDE SEQUENCE [LARGE SCALE GENOMIC DNA]</scope>
    <source>
        <strain evidence="2 3">LI2</strain>
    </source>
</reference>
<dbReference type="PANTHER" id="PTHR12126">
    <property type="entry name" value="NADH-UBIQUINONE OXIDOREDUCTASE 39 KDA SUBUNIT-RELATED"/>
    <property type="match status" value="1"/>
</dbReference>
<gene>
    <name evidence="2" type="ORF">CVV68_11540</name>
</gene>
<dbReference type="PANTHER" id="PTHR12126:SF11">
    <property type="entry name" value="NADH DEHYDROGENASE [UBIQUINONE] 1 ALPHA SUBCOMPLEX SUBUNIT 9, MITOCHONDRIAL"/>
    <property type="match status" value="1"/>
</dbReference>
<dbReference type="InterPro" id="IPR036291">
    <property type="entry name" value="NAD(P)-bd_dom_sf"/>
</dbReference>